<evidence type="ECO:0000256" key="3">
    <source>
        <dbReference type="ARBA" id="ARBA00022759"/>
    </source>
</evidence>
<evidence type="ECO:0000313" key="9">
    <source>
        <dbReference type="Proteomes" id="UP000316621"/>
    </source>
</evidence>
<dbReference type="EMBL" id="CM010725">
    <property type="protein sequence ID" value="RZC84909.1"/>
    <property type="molecule type" value="Genomic_DNA"/>
</dbReference>
<protein>
    <submittedName>
        <fullName evidence="8">Uncharacterized protein</fullName>
    </submittedName>
</protein>
<accession>A0A4Y7LLB1</accession>
<evidence type="ECO:0000256" key="4">
    <source>
        <dbReference type="ARBA" id="ARBA00022801"/>
    </source>
</evidence>
<evidence type="ECO:0000313" key="8">
    <source>
        <dbReference type="EMBL" id="RZC84909.1"/>
    </source>
</evidence>
<keyword evidence="5" id="KW-0456">Lyase</keyword>
<proteinExistence type="inferred from homology"/>
<dbReference type="Gramene" id="RZC84909">
    <property type="protein sequence ID" value="RZC84909"/>
    <property type="gene ID" value="C5167_047688"/>
</dbReference>
<dbReference type="GO" id="GO:0005576">
    <property type="term" value="C:extracellular region"/>
    <property type="evidence" value="ECO:0007669"/>
    <property type="project" value="TreeGrafter"/>
</dbReference>
<dbReference type="Gene3D" id="3.90.730.10">
    <property type="entry name" value="Ribonuclease T2-like"/>
    <property type="match status" value="1"/>
</dbReference>
<name>A0A4Y7LLB1_PAPSO</name>
<dbReference type="OrthoDB" id="435754at2759"/>
<dbReference type="GO" id="GO:0003723">
    <property type="term" value="F:RNA binding"/>
    <property type="evidence" value="ECO:0007669"/>
    <property type="project" value="InterPro"/>
</dbReference>
<gene>
    <name evidence="8" type="ORF">C5167_047688</name>
</gene>
<dbReference type="GO" id="GO:0033897">
    <property type="term" value="F:ribonuclease T2 activity"/>
    <property type="evidence" value="ECO:0007669"/>
    <property type="project" value="InterPro"/>
</dbReference>
<dbReference type="PANTHER" id="PTHR11240:SF75">
    <property type="entry name" value="RIBONUCLEASE 3"/>
    <property type="match status" value="1"/>
</dbReference>
<keyword evidence="9" id="KW-1185">Reference proteome</keyword>
<dbReference type="Proteomes" id="UP000316621">
    <property type="component" value="Chromosome 11"/>
</dbReference>
<organism evidence="8 9">
    <name type="scientific">Papaver somniferum</name>
    <name type="common">Opium poppy</name>
    <dbReference type="NCBI Taxonomy" id="3469"/>
    <lineage>
        <taxon>Eukaryota</taxon>
        <taxon>Viridiplantae</taxon>
        <taxon>Streptophyta</taxon>
        <taxon>Embryophyta</taxon>
        <taxon>Tracheophyta</taxon>
        <taxon>Spermatophyta</taxon>
        <taxon>Magnoliopsida</taxon>
        <taxon>Ranunculales</taxon>
        <taxon>Papaveraceae</taxon>
        <taxon>Papaveroideae</taxon>
        <taxon>Papaver</taxon>
    </lineage>
</organism>
<dbReference type="Pfam" id="PF00445">
    <property type="entry name" value="Ribonuclease_T2"/>
    <property type="match status" value="1"/>
</dbReference>
<dbReference type="InterPro" id="IPR001568">
    <property type="entry name" value="RNase_T2-like"/>
</dbReference>
<dbReference type="AlphaFoldDB" id="A0A4Y7LLB1"/>
<keyword evidence="4" id="KW-0378">Hydrolase</keyword>
<keyword evidence="3" id="KW-0255">Endonuclease</keyword>
<evidence type="ECO:0000256" key="1">
    <source>
        <dbReference type="ARBA" id="ARBA00007469"/>
    </source>
</evidence>
<feature type="signal peptide" evidence="7">
    <location>
        <begin position="1"/>
        <end position="21"/>
    </location>
</feature>
<feature type="chain" id="PRO_5021209924" evidence="7">
    <location>
        <begin position="22"/>
        <end position="276"/>
    </location>
</feature>
<dbReference type="SUPFAM" id="SSF55895">
    <property type="entry name" value="Ribonuclease Rh-like"/>
    <property type="match status" value="1"/>
</dbReference>
<keyword evidence="2" id="KW-0540">Nuclease</keyword>
<evidence type="ECO:0000256" key="7">
    <source>
        <dbReference type="SAM" id="SignalP"/>
    </source>
</evidence>
<evidence type="ECO:0000256" key="6">
    <source>
        <dbReference type="RuleBase" id="RU004328"/>
    </source>
</evidence>
<reference evidence="8 9" key="1">
    <citation type="journal article" date="2018" name="Science">
        <title>The opium poppy genome and morphinan production.</title>
        <authorList>
            <person name="Guo L."/>
            <person name="Winzer T."/>
            <person name="Yang X."/>
            <person name="Li Y."/>
            <person name="Ning Z."/>
            <person name="He Z."/>
            <person name="Teodor R."/>
            <person name="Lu Y."/>
            <person name="Bowser T.A."/>
            <person name="Graham I.A."/>
            <person name="Ye K."/>
        </authorList>
    </citation>
    <scope>NUCLEOTIDE SEQUENCE [LARGE SCALE GENOMIC DNA]</scope>
    <source>
        <strain evidence="9">cv. HN1</strain>
        <tissue evidence="8">Leaves</tissue>
    </source>
</reference>
<keyword evidence="7" id="KW-0732">Signal</keyword>
<dbReference type="PANTHER" id="PTHR11240">
    <property type="entry name" value="RIBONUCLEASE T2"/>
    <property type="match status" value="1"/>
</dbReference>
<comment type="similarity">
    <text evidence="1 6">Belongs to the RNase T2 family.</text>
</comment>
<dbReference type="GO" id="GO:0016787">
    <property type="term" value="F:hydrolase activity"/>
    <property type="evidence" value="ECO:0007669"/>
    <property type="project" value="UniProtKB-KW"/>
</dbReference>
<sequence>MKPSIFLLLILALITVSPSSSSLHSLSSPSLLSNSSSDLQQFSINEDGTNAAPAPTAGFTNFSLVLQFSKSLCNFPAYNKKCDKKWKEDLPNRFTIHGLWLNFGRNPKPAPPSPRKDIELSKLLNERVLVNKLYNDWLYAYFVPSGNGPKEVDRKTSVWRFWTHEWDNHGVFSQLSTVDYFRNTDNLFDQLGDIYGQFAQLGLIVKGEINVTQASEVLTRELGVKPLMKCLFNSKGDQLLFEIQVTIRKGDLARLHHSQSPLKGHNCTGHMAGLKI</sequence>
<evidence type="ECO:0000256" key="2">
    <source>
        <dbReference type="ARBA" id="ARBA00022722"/>
    </source>
</evidence>
<dbReference type="InterPro" id="IPR036430">
    <property type="entry name" value="RNase_T2-like_sf"/>
</dbReference>
<dbReference type="GO" id="GO:0006401">
    <property type="term" value="P:RNA catabolic process"/>
    <property type="evidence" value="ECO:0007669"/>
    <property type="project" value="TreeGrafter"/>
</dbReference>
<evidence type="ECO:0000256" key="5">
    <source>
        <dbReference type="ARBA" id="ARBA00023239"/>
    </source>
</evidence>